<evidence type="ECO:0000313" key="1">
    <source>
        <dbReference type="EMBL" id="TMS23945.1"/>
    </source>
</evidence>
<evidence type="ECO:0000313" key="2">
    <source>
        <dbReference type="Proteomes" id="UP000793456"/>
    </source>
</evidence>
<accession>A0ACD3RX16</accession>
<dbReference type="EMBL" id="CM011674">
    <property type="protein sequence ID" value="TMS23945.1"/>
    <property type="molecule type" value="Genomic_DNA"/>
</dbReference>
<proteinExistence type="predicted"/>
<dbReference type="Proteomes" id="UP000793456">
    <property type="component" value="Chromosome I"/>
</dbReference>
<name>A0ACD3RX16_LARCR</name>
<sequence>MFGFWNQSTIQKLSNVSMKGKYTTWNSLTSRGCDFAYEDIWEDPYILLWGKTSQYRDTLMSLEIKQLCTFFDRAALNTEPISGWKDLFCVYLLLCKTILEKRNQLGRVRTSDPKPCFSFV</sequence>
<keyword evidence="2" id="KW-1185">Reference proteome</keyword>
<reference evidence="1" key="1">
    <citation type="submission" date="2018-11" db="EMBL/GenBank/DDBJ databases">
        <title>The sequence and de novo assembly of Larimichthys crocea genome using PacBio and Hi-C technologies.</title>
        <authorList>
            <person name="Xu P."/>
            <person name="Chen B."/>
            <person name="Zhou Z."/>
            <person name="Ke Q."/>
            <person name="Wu Y."/>
            <person name="Bai H."/>
            <person name="Pu F."/>
        </authorList>
    </citation>
    <scope>NUCLEOTIDE SEQUENCE</scope>
    <source>
        <tissue evidence="1">Muscle</tissue>
    </source>
</reference>
<protein>
    <submittedName>
        <fullName evidence="1">Uncharacterized protein</fullName>
    </submittedName>
</protein>
<comment type="caution">
    <text evidence="1">The sequence shown here is derived from an EMBL/GenBank/DDBJ whole genome shotgun (WGS) entry which is preliminary data.</text>
</comment>
<gene>
    <name evidence="1" type="ORF">E3U43_009251</name>
</gene>
<organism evidence="1 2">
    <name type="scientific">Larimichthys crocea</name>
    <name type="common">Large yellow croaker</name>
    <name type="synonym">Pseudosciaena crocea</name>
    <dbReference type="NCBI Taxonomy" id="215358"/>
    <lineage>
        <taxon>Eukaryota</taxon>
        <taxon>Metazoa</taxon>
        <taxon>Chordata</taxon>
        <taxon>Craniata</taxon>
        <taxon>Vertebrata</taxon>
        <taxon>Euteleostomi</taxon>
        <taxon>Actinopterygii</taxon>
        <taxon>Neopterygii</taxon>
        <taxon>Teleostei</taxon>
        <taxon>Neoteleostei</taxon>
        <taxon>Acanthomorphata</taxon>
        <taxon>Eupercaria</taxon>
        <taxon>Sciaenidae</taxon>
        <taxon>Larimichthys</taxon>
    </lineage>
</organism>